<keyword evidence="3" id="KW-0256">Endoplasmic reticulum</keyword>
<comment type="caution">
    <text evidence="7">The sequence shown here is derived from an EMBL/GenBank/DDBJ whole genome shotgun (WGS) entry which is preliminary data.</text>
</comment>
<dbReference type="AlphaFoldDB" id="A0A428T5H7"/>
<dbReference type="Pfam" id="PF08314">
    <property type="entry name" value="Sec39"/>
    <property type="match status" value="1"/>
</dbReference>
<gene>
    <name evidence="7" type="ORF">CDV31_013100</name>
</gene>
<dbReference type="Proteomes" id="UP000288429">
    <property type="component" value="Unassembled WGS sequence"/>
</dbReference>
<dbReference type="GO" id="GO:0005783">
    <property type="term" value="C:endoplasmic reticulum"/>
    <property type="evidence" value="ECO:0007669"/>
    <property type="project" value="UniProtKB-SubCell"/>
</dbReference>
<evidence type="ECO:0000313" key="7">
    <source>
        <dbReference type="EMBL" id="RSL97290.1"/>
    </source>
</evidence>
<comment type="subcellular location">
    <subcellularLocation>
        <location evidence="1">Endoplasmic reticulum</location>
    </subcellularLocation>
</comment>
<evidence type="ECO:0000256" key="2">
    <source>
        <dbReference type="ARBA" id="ARBA00022448"/>
    </source>
</evidence>
<keyword evidence="4" id="KW-0653">Protein transport</keyword>
<organism evidence="7 8">
    <name type="scientific">Fusarium ambrosium</name>
    <dbReference type="NCBI Taxonomy" id="131363"/>
    <lineage>
        <taxon>Eukaryota</taxon>
        <taxon>Fungi</taxon>
        <taxon>Dikarya</taxon>
        <taxon>Ascomycota</taxon>
        <taxon>Pezizomycotina</taxon>
        <taxon>Sordariomycetes</taxon>
        <taxon>Hypocreomycetidae</taxon>
        <taxon>Hypocreales</taxon>
        <taxon>Nectriaceae</taxon>
        <taxon>Fusarium</taxon>
        <taxon>Fusarium solani species complex</taxon>
    </lineage>
</organism>
<evidence type="ECO:0000256" key="5">
    <source>
        <dbReference type="SAM" id="MobiDB-lite"/>
    </source>
</evidence>
<sequence>MAGLPLSPAKVVLLAVHFATISDLESLSSLTTQHGTILRQELILRILLTYLPETVSPSVYAPFVHAITSGEPLSQTTPDNQLHTSPVDTLSDEQASRKIKKLHLLPLKGSDVLHNTDVDPLISFLFSRGYRMDEEAGMLSLVPDLLVPFLDHAPSIRTWMISTVLPLLRKNHLYYPQKQARFSLLEFENLPDRTAVEYLLAETGTTDDEYGLIGRDLRGLIGPWLYNDTRWRRDLFNGDTSSDSGAALELSCPGWEQTLEWLISQASGSWKIALRAIESWDGPSDTDLGEETSAWLQENQQQYLDRTYAKAVLASAYLIPDSEVDALEGAYKMCSKIKSLLDEEPEGNLQSTVAALAPVQPFGASSFDGVKASAHLRNDLLQPSNPLTTPKEESIDLLTVLIQSAYLLTRSGVPCTVRKAGDLAFIQDIQDQKSELGRLVRTLSARAPKNDDEFWIRARQEVLWLHSWGNEPGPVAKRSIRGIFGHIPVEFIETELLKALLSSGRYSLANSLYEATPNQPLSATVLLNTVQNSALGAFDNASNPNRTRGGLKKCNEINSISAFPKTIDKTHPARQRIEALLRATHALSDYRLVLKQGEPFSPVVLRVHSDPVSIIGKVLEQNPKAYTRLQEFVELGNNMVNAGLPTYTIRGKPSSTPDDQDLVRSMVEKRIVAMCIEAALHEDDFETAYSYVVSRLGVTHASEHEFQSSILSDEWSWKAALDAGKYVRTDRSQKPTHLGTASGNPEIRHLEQRIECLATALRIAPPPQLQEVLKTFRRCEEQLDAAIKEEAAKEDAWNAAGDLSGLPGAFQTPDPDKAYPPRNITASATARQAEEAPMSLFDLSRATARVAQRNFTSLSSLQGSLQSSFTSDKTAPEHETSDTEGHDHNRLRKRDQLREAATGTLVSGVGWLLGANPTRSGSSQQ</sequence>
<protein>
    <recommendedName>
        <fullName evidence="6">Sec39 domain-containing protein</fullName>
    </recommendedName>
</protein>
<name>A0A428T5H7_9HYPO</name>
<keyword evidence="2" id="KW-0813">Transport</keyword>
<evidence type="ECO:0000256" key="1">
    <source>
        <dbReference type="ARBA" id="ARBA00004240"/>
    </source>
</evidence>
<feature type="compositionally biased region" description="Low complexity" evidence="5">
    <location>
        <begin position="861"/>
        <end position="871"/>
    </location>
</feature>
<proteinExistence type="predicted"/>
<accession>A0A428T5H7</accession>
<reference evidence="7 8" key="1">
    <citation type="submission" date="2017-06" db="EMBL/GenBank/DDBJ databases">
        <title>Cmopartive genomic analysis of Ambrosia Fusariam Clade fungi.</title>
        <authorList>
            <person name="Stajich J.E."/>
            <person name="Carrillo J."/>
            <person name="Kijimoto T."/>
            <person name="Eskalen A."/>
            <person name="O'Donnell K."/>
            <person name="Kasson M."/>
        </authorList>
    </citation>
    <scope>NUCLEOTIDE SEQUENCE [LARGE SCALE GENOMIC DNA]</scope>
    <source>
        <strain evidence="7 8">NRRL 20438</strain>
    </source>
</reference>
<evidence type="ECO:0000313" key="8">
    <source>
        <dbReference type="Proteomes" id="UP000288429"/>
    </source>
</evidence>
<dbReference type="PANTHER" id="PTHR40787">
    <property type="entry name" value="SECRETED PROTEIN"/>
    <property type="match status" value="1"/>
</dbReference>
<dbReference type="InterPro" id="IPR013244">
    <property type="entry name" value="Sec39_domain"/>
</dbReference>
<feature type="compositionally biased region" description="Basic and acidic residues" evidence="5">
    <location>
        <begin position="874"/>
        <end position="898"/>
    </location>
</feature>
<dbReference type="EMBL" id="NIZV01000258">
    <property type="protein sequence ID" value="RSL97290.1"/>
    <property type="molecule type" value="Genomic_DNA"/>
</dbReference>
<feature type="region of interest" description="Disordered" evidence="5">
    <location>
        <begin position="861"/>
        <end position="900"/>
    </location>
</feature>
<evidence type="ECO:0000259" key="6">
    <source>
        <dbReference type="Pfam" id="PF08314"/>
    </source>
</evidence>
<feature type="domain" description="Sec39" evidence="6">
    <location>
        <begin position="12"/>
        <end position="797"/>
    </location>
</feature>
<evidence type="ECO:0000256" key="3">
    <source>
        <dbReference type="ARBA" id="ARBA00022824"/>
    </source>
</evidence>
<evidence type="ECO:0000256" key="4">
    <source>
        <dbReference type="ARBA" id="ARBA00022927"/>
    </source>
</evidence>
<dbReference type="GO" id="GO:0006890">
    <property type="term" value="P:retrograde vesicle-mediated transport, Golgi to endoplasmic reticulum"/>
    <property type="evidence" value="ECO:0007669"/>
    <property type="project" value="InterPro"/>
</dbReference>
<dbReference type="PANTHER" id="PTHR40787:SF3">
    <property type="entry name" value="PROTEIN TRANSPORT PROTEIN SEC39"/>
    <property type="match status" value="1"/>
</dbReference>
<dbReference type="GO" id="GO:0015031">
    <property type="term" value="P:protein transport"/>
    <property type="evidence" value="ECO:0007669"/>
    <property type="project" value="UniProtKB-KW"/>
</dbReference>
<keyword evidence="8" id="KW-1185">Reference proteome</keyword>